<dbReference type="GO" id="GO:0005886">
    <property type="term" value="C:plasma membrane"/>
    <property type="evidence" value="ECO:0007669"/>
    <property type="project" value="UniProtKB-SubCell"/>
</dbReference>
<accession>A0A4Q9KEA6</accession>
<feature type="site" description="Important for catalytic activity" evidence="7">
    <location>
        <position position="258"/>
    </location>
</feature>
<keyword evidence="3 7" id="KW-1133">Transmembrane helix</keyword>
<keyword evidence="9" id="KW-1185">Reference proteome</keyword>
<dbReference type="GO" id="GO:0071555">
    <property type="term" value="P:cell wall organization"/>
    <property type="evidence" value="ECO:0007669"/>
    <property type="project" value="UniProtKB-KW"/>
</dbReference>
<evidence type="ECO:0000256" key="5">
    <source>
        <dbReference type="ARBA" id="ARBA00023239"/>
    </source>
</evidence>
<sequence length="385" mass="42454">MTEPRRARRRDTLRDPETGAWDTAEVRHRLKGWMAVLVALAVLIGGGWFVGTRAWESFMEFRTAEDYLGADGLADVEVEVPRGATMAQIGQVLQDADVIKSSDTFRQYARTRPDEAAKVQAGTYRMRTQISAEAAFDRLVDPNNIVRNMIQLREGQRLSEQVASLAELTGLPQADFEAVLADPAQLELPEWAEGRPEGFLFPDTYEVGQDPTALAVMKPAVDQFKRVAADLDFENKAAASPAGDAYKALTMASLVEREAVTNEDRAKVARVFYNRLEQGMPLQSDATVAYANNITGRVFTTEAERASDSPYNTYKVTGWIPGPITSPARAAMDAAVNPAEGNWLYFVVVNLDTGETEFNDNLAAHNASAQKLQVWCRTQAPGRCQ</sequence>
<dbReference type="GO" id="GO:0009252">
    <property type="term" value="P:peptidoglycan biosynthetic process"/>
    <property type="evidence" value="ECO:0007669"/>
    <property type="project" value="UniProtKB-UniRule"/>
</dbReference>
<proteinExistence type="inferred from homology"/>
<protein>
    <recommendedName>
        <fullName evidence="7">Endolytic murein transglycosylase</fullName>
        <ecNumber evidence="7">4.2.2.29</ecNumber>
    </recommendedName>
    <alternativeName>
        <fullName evidence="7">Peptidoglycan lytic transglycosylase</fullName>
    </alternativeName>
    <alternativeName>
        <fullName evidence="7">Peptidoglycan polymerization terminase</fullName>
    </alternativeName>
</protein>
<dbReference type="PANTHER" id="PTHR30518:SF2">
    <property type="entry name" value="ENDOLYTIC MUREIN TRANSGLYCOSYLASE"/>
    <property type="match status" value="1"/>
</dbReference>
<dbReference type="RefSeq" id="WP_131167797.1">
    <property type="nucleotide sequence ID" value="NZ_SDMQ01000005.1"/>
</dbReference>
<keyword evidence="1 7" id="KW-1003">Cell membrane</keyword>
<dbReference type="AlphaFoldDB" id="A0A4Q9KEA6"/>
<feature type="transmembrane region" description="Helical" evidence="7">
    <location>
        <begin position="33"/>
        <end position="51"/>
    </location>
</feature>
<comment type="function">
    <text evidence="7">Functions as a peptidoglycan terminase that cleaves nascent peptidoglycan strands endolytically to terminate their elongation.</text>
</comment>
<dbReference type="InterPro" id="IPR003770">
    <property type="entry name" value="MLTG-like"/>
</dbReference>
<name>A0A4Q9KEA6_9ACTN</name>
<comment type="caution">
    <text evidence="8">The sequence shown here is derived from an EMBL/GenBank/DDBJ whole genome shotgun (WGS) entry which is preliminary data.</text>
</comment>
<dbReference type="OrthoDB" id="9814591at2"/>
<evidence type="ECO:0000256" key="6">
    <source>
        <dbReference type="ARBA" id="ARBA00023316"/>
    </source>
</evidence>
<organism evidence="8 9">
    <name type="scientific">Propioniciclava sinopodophylli</name>
    <dbReference type="NCBI Taxonomy" id="1837344"/>
    <lineage>
        <taxon>Bacteria</taxon>
        <taxon>Bacillati</taxon>
        <taxon>Actinomycetota</taxon>
        <taxon>Actinomycetes</taxon>
        <taxon>Propionibacteriales</taxon>
        <taxon>Propionibacteriaceae</taxon>
        <taxon>Propioniciclava</taxon>
    </lineage>
</organism>
<comment type="catalytic activity">
    <reaction evidence="7">
        <text>a peptidoglycan chain = a peptidoglycan chain with N-acetyl-1,6-anhydromuramyl-[peptide] at the reducing end + a peptidoglycan chain with N-acetylglucosamine at the non-reducing end.</text>
        <dbReference type="EC" id="4.2.2.29"/>
    </reaction>
</comment>
<evidence type="ECO:0000256" key="2">
    <source>
        <dbReference type="ARBA" id="ARBA00022692"/>
    </source>
</evidence>
<evidence type="ECO:0000256" key="4">
    <source>
        <dbReference type="ARBA" id="ARBA00023136"/>
    </source>
</evidence>
<dbReference type="CDD" id="cd08010">
    <property type="entry name" value="MltG_like"/>
    <property type="match status" value="1"/>
</dbReference>
<keyword evidence="2 7" id="KW-0812">Transmembrane</keyword>
<dbReference type="EC" id="4.2.2.29" evidence="7"/>
<dbReference type="EMBL" id="SDMQ01000005">
    <property type="protein sequence ID" value="TBT85456.1"/>
    <property type="molecule type" value="Genomic_DNA"/>
</dbReference>
<keyword evidence="5 7" id="KW-0456">Lyase</keyword>
<dbReference type="Gene3D" id="3.30.1490.480">
    <property type="entry name" value="Endolytic murein transglycosylase"/>
    <property type="match status" value="1"/>
</dbReference>
<comment type="subcellular location">
    <subcellularLocation>
        <location evidence="7">Cell membrane</location>
        <topology evidence="7">Single-pass membrane protein</topology>
    </subcellularLocation>
</comment>
<evidence type="ECO:0000256" key="1">
    <source>
        <dbReference type="ARBA" id="ARBA00022475"/>
    </source>
</evidence>
<gene>
    <name evidence="7 8" type="primary">mltG</name>
    <name evidence="8" type="ORF">ET989_06855</name>
</gene>
<evidence type="ECO:0000313" key="8">
    <source>
        <dbReference type="EMBL" id="TBT85456.1"/>
    </source>
</evidence>
<evidence type="ECO:0000256" key="3">
    <source>
        <dbReference type="ARBA" id="ARBA00022989"/>
    </source>
</evidence>
<evidence type="ECO:0000313" key="9">
    <source>
        <dbReference type="Proteomes" id="UP000292373"/>
    </source>
</evidence>
<dbReference type="Proteomes" id="UP000292373">
    <property type="component" value="Unassembled WGS sequence"/>
</dbReference>
<dbReference type="PANTHER" id="PTHR30518">
    <property type="entry name" value="ENDOLYTIC MUREIN TRANSGLYCOSYLASE"/>
    <property type="match status" value="1"/>
</dbReference>
<dbReference type="Pfam" id="PF02618">
    <property type="entry name" value="YceG"/>
    <property type="match status" value="1"/>
</dbReference>
<reference evidence="8 9" key="1">
    <citation type="submission" date="2019-01" db="EMBL/GenBank/DDBJ databases">
        <title>Lactibacter flavus gen. nov., sp. nov., a novel bacterium of the family Propionibacteriaceae isolated from raw milk and dairy products.</title>
        <authorList>
            <person name="Huptas C."/>
            <person name="Wenning M."/>
            <person name="Breitenwieser F."/>
            <person name="Doll E."/>
            <person name="Von Neubeck M."/>
            <person name="Busse H.-J."/>
            <person name="Scherer S."/>
        </authorList>
    </citation>
    <scope>NUCLEOTIDE SEQUENCE [LARGE SCALE GENOMIC DNA]</scope>
    <source>
        <strain evidence="8 9">KCTC 33808</strain>
    </source>
</reference>
<comment type="similarity">
    <text evidence="7">Belongs to the transglycosylase MltG family.</text>
</comment>
<dbReference type="NCBIfam" id="TIGR00247">
    <property type="entry name" value="endolytic transglycosylase MltG"/>
    <property type="match status" value="1"/>
</dbReference>
<keyword evidence="6 7" id="KW-0961">Cell wall biogenesis/degradation</keyword>
<keyword evidence="4 7" id="KW-0472">Membrane</keyword>
<dbReference type="HAMAP" id="MF_02065">
    <property type="entry name" value="MltG"/>
    <property type="match status" value="1"/>
</dbReference>
<dbReference type="GO" id="GO:0008932">
    <property type="term" value="F:lytic endotransglycosylase activity"/>
    <property type="evidence" value="ECO:0007669"/>
    <property type="project" value="UniProtKB-UniRule"/>
</dbReference>
<evidence type="ECO:0000256" key="7">
    <source>
        <dbReference type="HAMAP-Rule" id="MF_02065"/>
    </source>
</evidence>